<dbReference type="GO" id="GO:0042147">
    <property type="term" value="P:retrograde transport, endosome to Golgi"/>
    <property type="evidence" value="ECO:0007669"/>
    <property type="project" value="TreeGrafter"/>
</dbReference>
<keyword evidence="10" id="KW-1185">Reference proteome</keyword>
<evidence type="ECO:0000313" key="11">
    <source>
        <dbReference type="RefSeq" id="XP_022084333.1"/>
    </source>
</evidence>
<dbReference type="GO" id="GO:0032456">
    <property type="term" value="P:endocytic recycling"/>
    <property type="evidence" value="ECO:0007669"/>
    <property type="project" value="TreeGrafter"/>
</dbReference>
<dbReference type="GO" id="GO:0007041">
    <property type="term" value="P:lysosomal transport"/>
    <property type="evidence" value="ECO:0007669"/>
    <property type="project" value="TreeGrafter"/>
</dbReference>
<dbReference type="Pfam" id="PF04129">
    <property type="entry name" value="Vps52_CC"/>
    <property type="match status" value="1"/>
</dbReference>
<dbReference type="CTD" id="6293"/>
<evidence type="ECO:0000256" key="2">
    <source>
        <dbReference type="ARBA" id="ARBA00008180"/>
    </source>
</evidence>
<evidence type="ECO:0000256" key="1">
    <source>
        <dbReference type="ARBA" id="ARBA00004601"/>
    </source>
</evidence>
<name>A0A8B7XU03_ACAPL</name>
<dbReference type="GO" id="GO:0019905">
    <property type="term" value="F:syntaxin binding"/>
    <property type="evidence" value="ECO:0007669"/>
    <property type="project" value="TreeGrafter"/>
</dbReference>
<proteinExistence type="inferred from homology"/>
<dbReference type="AlphaFoldDB" id="A0A8B7XU03"/>
<feature type="coiled-coil region" evidence="7">
    <location>
        <begin position="63"/>
        <end position="133"/>
    </location>
</feature>
<organism evidence="10 11">
    <name type="scientific">Acanthaster planci</name>
    <name type="common">Crown-of-thorns starfish</name>
    <dbReference type="NCBI Taxonomy" id="133434"/>
    <lineage>
        <taxon>Eukaryota</taxon>
        <taxon>Metazoa</taxon>
        <taxon>Echinodermata</taxon>
        <taxon>Eleutherozoa</taxon>
        <taxon>Asterozoa</taxon>
        <taxon>Asteroidea</taxon>
        <taxon>Valvatacea</taxon>
        <taxon>Valvatida</taxon>
        <taxon>Acanthasteridae</taxon>
        <taxon>Acanthaster</taxon>
    </lineage>
</organism>
<keyword evidence="5" id="KW-0653">Protein transport</keyword>
<dbReference type="PANTHER" id="PTHR14190">
    <property type="entry name" value="SUPPRESSOR OF ACTIN MUTATIONS 2/VACUOLAR PROTEIN SORTING 52"/>
    <property type="match status" value="1"/>
</dbReference>
<dbReference type="GO" id="GO:0006896">
    <property type="term" value="P:Golgi to vacuole transport"/>
    <property type="evidence" value="ECO:0007669"/>
    <property type="project" value="TreeGrafter"/>
</dbReference>
<dbReference type="RefSeq" id="XP_022084333.1">
    <property type="nucleotide sequence ID" value="XM_022228641.1"/>
</dbReference>
<comment type="subcellular location">
    <subcellularLocation>
        <location evidence="1">Golgi apparatus</location>
        <location evidence="1">trans-Golgi network</location>
    </subcellularLocation>
</comment>
<feature type="domain" description="Vps52 coiled-coil" evidence="8">
    <location>
        <begin position="84"/>
        <end position="256"/>
    </location>
</feature>
<comment type="similarity">
    <text evidence="2">Belongs to the VPS52 family.</text>
</comment>
<dbReference type="OMA" id="IHVVMVE"/>
<evidence type="ECO:0000256" key="4">
    <source>
        <dbReference type="ARBA" id="ARBA00022448"/>
    </source>
</evidence>
<feature type="domain" description="Vps52 C-terminal" evidence="9">
    <location>
        <begin position="273"/>
        <end position="583"/>
    </location>
</feature>
<dbReference type="InterPro" id="IPR048319">
    <property type="entry name" value="Vps52_CC"/>
</dbReference>
<dbReference type="Proteomes" id="UP000694845">
    <property type="component" value="Unplaced"/>
</dbReference>
<evidence type="ECO:0000259" key="9">
    <source>
        <dbReference type="Pfam" id="PF20655"/>
    </source>
</evidence>
<dbReference type="GeneID" id="110975824"/>
<dbReference type="GO" id="GO:0015031">
    <property type="term" value="P:protein transport"/>
    <property type="evidence" value="ECO:0007669"/>
    <property type="project" value="UniProtKB-KW"/>
</dbReference>
<evidence type="ECO:0000256" key="7">
    <source>
        <dbReference type="SAM" id="Coils"/>
    </source>
</evidence>
<evidence type="ECO:0000256" key="5">
    <source>
        <dbReference type="ARBA" id="ARBA00022927"/>
    </source>
</evidence>
<dbReference type="Pfam" id="PF20655">
    <property type="entry name" value="Vps52_C"/>
    <property type="match status" value="1"/>
</dbReference>
<evidence type="ECO:0000259" key="8">
    <source>
        <dbReference type="Pfam" id="PF04129"/>
    </source>
</evidence>
<accession>A0A8B7XU03</accession>
<dbReference type="InterPro" id="IPR048361">
    <property type="entry name" value="Vps52_C"/>
</dbReference>
<evidence type="ECO:0000313" key="10">
    <source>
        <dbReference type="Proteomes" id="UP000694845"/>
    </source>
</evidence>
<evidence type="ECO:0000256" key="3">
    <source>
        <dbReference type="ARBA" id="ARBA00017083"/>
    </source>
</evidence>
<dbReference type="PANTHER" id="PTHR14190:SF7">
    <property type="entry name" value="VACUOLAR PROTEIN SORTING-ASSOCIATED PROTEIN 52 HOMOLOG"/>
    <property type="match status" value="1"/>
</dbReference>
<keyword evidence="7" id="KW-0175">Coiled coil</keyword>
<keyword evidence="6" id="KW-0333">Golgi apparatus</keyword>
<reference evidence="11" key="1">
    <citation type="submission" date="2025-08" db="UniProtKB">
        <authorList>
            <consortium name="RefSeq"/>
        </authorList>
    </citation>
    <scope>IDENTIFICATION</scope>
</reference>
<dbReference type="GO" id="GO:0000938">
    <property type="term" value="C:GARP complex"/>
    <property type="evidence" value="ECO:0007669"/>
    <property type="project" value="TreeGrafter"/>
</dbReference>
<gene>
    <name evidence="11" type="primary">LOC110975824</name>
</gene>
<protein>
    <recommendedName>
        <fullName evidence="3">Vacuolar protein sorting-associated protein 52 homolog</fullName>
    </recommendedName>
</protein>
<dbReference type="OrthoDB" id="19482at2759"/>
<dbReference type="GO" id="GO:0005829">
    <property type="term" value="C:cytosol"/>
    <property type="evidence" value="ECO:0007669"/>
    <property type="project" value="GOC"/>
</dbReference>
<keyword evidence="4" id="KW-0813">Transport</keyword>
<evidence type="ECO:0000256" key="6">
    <source>
        <dbReference type="ARBA" id="ARBA00023034"/>
    </source>
</evidence>
<sequence>MAAAESSSIEVGQDEESLDIPELNLGVLDLTSDEFILDEVDVHIQQNLEDDVVKAALESGVDLRQYSKQIESELQAVENASIQDYIKESQNIASLHNQISACDTILERMEEMLNGFQSDLGSLSAEIQTLQNQSIAMNIKLKNRQAVRGELSQFVDEMAVQETMINHILDTPVTERQFLEQLHELNHKISFVKEQSFKDALSCKDVQDILDKLKLKAIAKIREFLLQKINQMRKPMTNYQLQQNTMLKFRFFFEFLLSNERQVAKEVRDDYVDTMSKVYYSYFKGYISRLMKLQYDEVADKEDLMGVEDTAKRGFFSKPSLKNRSTVFTLGNRGSIITTNLESPIIIPHAAQKDEAKHTFESLCRSQHYALLDNCCREYLFVCDFFMVSGSSAQDLFNAIMGKTLSMFLKHMDMYTNECFDSIAIYLCIHIILRYRMLMHKRAVPALDKYWETLLEMLWPRFEYILELNIHSIREADPQKMGSIDIRPHYITRRYAEFSGAIVSLNETFPDERVNRLLARLMADVENFILRMAAEFPERKEQLIFLINNYDMMLNVINERTAEDSRESDSFRQLLEARTQEFVEEVLLPHFGGMIMFVKDAESRLERGQADQMKSQERRVEQLVRDFGSSWKPALEMINQDVMRSFTNFKNGTTILQNCLTQLIQYYHRFQKVLSQPPFKNMAVRGELINIHHLMVEVKKFKPAF</sequence>
<dbReference type="KEGG" id="aplc:110975824"/>
<dbReference type="InterPro" id="IPR007258">
    <property type="entry name" value="Vps52"/>
</dbReference>